<dbReference type="RefSeq" id="WP_099514023.1">
    <property type="nucleotide sequence ID" value="NZ_CP016617.1"/>
</dbReference>
<dbReference type="AlphaFoldDB" id="A0A1B2ESG7"/>
<evidence type="ECO:0000313" key="2">
    <source>
        <dbReference type="EMBL" id="ANY82930.1"/>
    </source>
</evidence>
<proteinExistence type="predicted"/>
<evidence type="ECO:0000256" key="1">
    <source>
        <dbReference type="SAM" id="MobiDB-lite"/>
    </source>
</evidence>
<dbReference type="OrthoDB" id="8019496at2"/>
<geneLocation type="plasmid" evidence="2">
    <name>unnamed1</name>
</geneLocation>
<organism evidence="2">
    <name type="scientific">Microvirga ossetica</name>
    <dbReference type="NCBI Taxonomy" id="1882682"/>
    <lineage>
        <taxon>Bacteria</taxon>
        <taxon>Pseudomonadati</taxon>
        <taxon>Pseudomonadota</taxon>
        <taxon>Alphaproteobacteria</taxon>
        <taxon>Hyphomicrobiales</taxon>
        <taxon>Methylobacteriaceae</taxon>
        <taxon>Microvirga</taxon>
    </lineage>
</organism>
<sequence length="145" mass="16547">MLIHPGKRAPLANGWQEEDWDEAREAYLLDHAPGLKEHSAAQQRAFRQIGEDAQSRHPDPTPDDIAAALAAEAALPYRKRTEAQLRRDFEPLATHLPQDIKSKRKRFIQRGQRAWDRANPRPLTDDMQRALTAEFVTTYAKAARS</sequence>
<gene>
    <name evidence="2" type="ORF">BB934_32435</name>
</gene>
<dbReference type="EMBL" id="CP016617">
    <property type="protein sequence ID" value="ANY82930.1"/>
    <property type="molecule type" value="Genomic_DNA"/>
</dbReference>
<dbReference type="KEGG" id="moc:BB934_32435"/>
<accession>A0A1B2ESG7</accession>
<keyword evidence="2" id="KW-0614">Plasmid</keyword>
<feature type="compositionally biased region" description="Basic and acidic residues" evidence="1">
    <location>
        <begin position="49"/>
        <end position="60"/>
    </location>
</feature>
<name>A0A1B2ESG7_9HYPH</name>
<reference evidence="2" key="1">
    <citation type="submission" date="2016-07" db="EMBL/GenBank/DDBJ databases">
        <title>Microvirga ossetica sp. nov. a new species of rhizobia isolated from root nodules of the legume species Vicia alpestris Steven originated from North Ossetia region in the Caucasus.</title>
        <authorList>
            <person name="Safronova V.I."/>
            <person name="Kuznetsova I.G."/>
            <person name="Sazanova A.L."/>
            <person name="Belimov A."/>
            <person name="Andronov E."/>
            <person name="Osledkin Y.S."/>
            <person name="Onishchuk O.P."/>
            <person name="Kurchak O.N."/>
            <person name="Shaposhnikov A.I."/>
            <person name="Willems A."/>
            <person name="Tikhonovich I.A."/>
        </authorList>
    </citation>
    <scope>NUCLEOTIDE SEQUENCE [LARGE SCALE GENOMIC DNA]</scope>
    <source>
        <strain evidence="2">V5/3M</strain>
        <plasmid evidence="2">unnamed1</plasmid>
    </source>
</reference>
<protein>
    <submittedName>
        <fullName evidence="2">Uncharacterized protein</fullName>
    </submittedName>
</protein>
<feature type="region of interest" description="Disordered" evidence="1">
    <location>
        <begin position="35"/>
        <end position="62"/>
    </location>
</feature>